<evidence type="ECO:0000256" key="1">
    <source>
        <dbReference type="SAM" id="MobiDB-lite"/>
    </source>
</evidence>
<sequence>MSKKASPQEGSRMEPQLQVGHGRMGVLGMVEGRQGGSRSGNGEGSIGVYVGHRGAVWYPSRKGGEGCFRSQGRGTPSPHLLPPPKAAAESLLSSLSDRPSFGICILAPSCYTAPLIWIPLPTFLPRQRPVLKGPAGWDTRPNAPSPGHQGDSLVLLPGHLTLCPFSGLCPGSQPFWRKPGGQGNQGYPSDSLLQMGNEEPCYRVTKQAPGEVQNLMFIALCFGSSGTSWLRTPHHFPQPEGPGCFLSLREPGISISCRQSIASLKAGPILPEPRAHPSARVWGCQPPRQINMAGSGWLGLGVHPAGHRPRRSMEAFRSSRLSSTLLRLEHKRHARGSSKAAASAQGVMRWTSHDGRLWAVHTGGFVPVFVLVRRKQLGSSSPYTEGGDHLPPDPPGSPGCQSLAELGRGLLSPLPDGLEPGLSPAWPSRSLTIGLLLACTAKEGRKEGRKAGGQPRPAQKCLSREAQKSHMTTENQKLPSSLDSEILPLINDLCQFLQLLLSEALAGAGTEGLGAAWRLQKVPWGGTGCRHPPTQTEKGRWTPEAWTLAGWAPSLSLGSWSGGPPHTCHGDSDGQKKGGEECVYLNPQGRWAGGPKGPGSLKPHEVESLTQVPPRGTLVTLTSFMELSHAQPWLAGSRGRPSRVTEVPTQTPPSCLSPDTHDKPTKTLRHTATHSKAEVWKQVGKGRRVTSEAPWELGAATAIPAGSPRCESGQALLFTRVEFHWRVPRPQEATKASPECPILKPSAVRVPDGQRQKASLYEAWQGRAGPPPPPPTPPTKPVSSSLCVREHMLGGAPLKAFPEPLLGHPRGSREGNLGIVVVSHSLAAYLGKEFSLHEPRTASPERGGTRGEGGSLRGNMTRNPKDTTQGRIRFSLTKQQAVADGRKAPSAKRAGHCGQAGAGGPLVSPRPAQVSRAHVLSPLSRCMVLKLKHKWREGRDPTEPRHSTALWGAQTRTSPGKQAGEAGWCEGGHVFWQTAPQKRLRETETGRSAEQRKWVGLRAGHPWAHVTSFFGGCRTGVCKIMLGKEQRSHLRSEQQESAIRILVCWSFKLMDPRDPPRHKVGEPQARNLLIGTTSCRGLHPSVFVKTRNECTSHRVCRGPSATLCISKMTSANWLQRGDSHWAHSSLSLPQGQATAGRQQPCLSSAALSALSPGVPREQPQPHPGDRLLPSEAPRGLQYPGLS</sequence>
<dbReference type="EMBL" id="JWIN03000037">
    <property type="protein sequence ID" value="KAB1253528.1"/>
    <property type="molecule type" value="Genomic_DNA"/>
</dbReference>
<feature type="region of interest" description="Disordered" evidence="1">
    <location>
        <begin position="838"/>
        <end position="867"/>
    </location>
</feature>
<proteinExistence type="predicted"/>
<feature type="region of interest" description="Disordered" evidence="1">
    <location>
        <begin position="380"/>
        <end position="401"/>
    </location>
</feature>
<organism evidence="2 3">
    <name type="scientific">Camelus dromedarius</name>
    <name type="common">Dromedary</name>
    <name type="synonym">Arabian camel</name>
    <dbReference type="NCBI Taxonomy" id="9838"/>
    <lineage>
        <taxon>Eukaryota</taxon>
        <taxon>Metazoa</taxon>
        <taxon>Chordata</taxon>
        <taxon>Craniata</taxon>
        <taxon>Vertebrata</taxon>
        <taxon>Euteleostomi</taxon>
        <taxon>Mammalia</taxon>
        <taxon>Eutheria</taxon>
        <taxon>Laurasiatheria</taxon>
        <taxon>Artiodactyla</taxon>
        <taxon>Tylopoda</taxon>
        <taxon>Camelidae</taxon>
        <taxon>Camelus</taxon>
    </lineage>
</organism>
<accession>A0A5N4C3U5</accession>
<name>A0A5N4C3U5_CAMDR</name>
<comment type="caution">
    <text evidence="2">The sequence shown here is derived from an EMBL/GenBank/DDBJ whole genome shotgun (WGS) entry which is preliminary data.</text>
</comment>
<gene>
    <name evidence="2" type="ORF">Cadr_000003704</name>
</gene>
<feature type="region of interest" description="Disordered" evidence="1">
    <location>
        <begin position="882"/>
        <end position="910"/>
    </location>
</feature>
<keyword evidence="3" id="KW-1185">Reference proteome</keyword>
<feature type="region of interest" description="Disordered" evidence="1">
    <location>
        <begin position="446"/>
        <end position="479"/>
    </location>
</feature>
<feature type="compositionally biased region" description="Polar residues" evidence="1">
    <location>
        <begin position="469"/>
        <end position="479"/>
    </location>
</feature>
<feature type="region of interest" description="Disordered" evidence="1">
    <location>
        <begin position="1152"/>
        <end position="1186"/>
    </location>
</feature>
<evidence type="ECO:0000313" key="3">
    <source>
        <dbReference type="Proteomes" id="UP000299084"/>
    </source>
</evidence>
<dbReference type="Proteomes" id="UP000299084">
    <property type="component" value="Unassembled WGS sequence"/>
</dbReference>
<evidence type="ECO:0000313" key="2">
    <source>
        <dbReference type="EMBL" id="KAB1253528.1"/>
    </source>
</evidence>
<feature type="region of interest" description="Disordered" evidence="1">
    <location>
        <begin position="764"/>
        <end position="784"/>
    </location>
</feature>
<protein>
    <submittedName>
        <fullName evidence="2">Uncharacterized protein</fullName>
    </submittedName>
</protein>
<feature type="compositionally biased region" description="Pro residues" evidence="1">
    <location>
        <begin position="769"/>
        <end position="780"/>
    </location>
</feature>
<feature type="region of interest" description="Disordered" evidence="1">
    <location>
        <begin position="634"/>
        <end position="663"/>
    </location>
</feature>
<reference evidence="2 3" key="1">
    <citation type="journal article" date="2019" name="Mol. Ecol. Resour.">
        <title>Improving Illumina assemblies with Hi-C and long reads: an example with the North African dromedary.</title>
        <authorList>
            <person name="Elbers J.P."/>
            <person name="Rogers M.F."/>
            <person name="Perelman P.L."/>
            <person name="Proskuryakova A.A."/>
            <person name="Serdyukova N.A."/>
            <person name="Johnson W.E."/>
            <person name="Horin P."/>
            <person name="Corander J."/>
            <person name="Murphy D."/>
            <person name="Burger P.A."/>
        </authorList>
    </citation>
    <scope>NUCLEOTIDE SEQUENCE [LARGE SCALE GENOMIC DNA]</scope>
    <source>
        <strain evidence="2">Drom800</strain>
        <tissue evidence="2">Blood</tissue>
    </source>
</reference>
<dbReference type="AlphaFoldDB" id="A0A5N4C3U5"/>